<dbReference type="EMBL" id="QLLK01000015">
    <property type="protein sequence ID" value="RAI84813.1"/>
    <property type="molecule type" value="Genomic_DNA"/>
</dbReference>
<organism evidence="2 3">
    <name type="scientific">Algoriphagus yeomjeoni</name>
    <dbReference type="NCBI Taxonomy" id="291403"/>
    <lineage>
        <taxon>Bacteria</taxon>
        <taxon>Pseudomonadati</taxon>
        <taxon>Bacteroidota</taxon>
        <taxon>Cytophagia</taxon>
        <taxon>Cytophagales</taxon>
        <taxon>Cyclobacteriaceae</taxon>
        <taxon>Algoriphagus</taxon>
    </lineage>
</organism>
<dbReference type="RefSeq" id="WP_111613171.1">
    <property type="nucleotide sequence ID" value="NZ_QLLK01000015.1"/>
</dbReference>
<sequence length="259" mass="29481">MKQLKTLSLGFFAFCLLLSFNLVAQKRDIYELKTYHIDSPAQEAMLDNYLENAFIPAAHRNGIAKVGVFKPISTQADAGKKVYVFIPFKSMDEFMGLEGKLAKDAAYQTAGSAYINAVFDNPPYKRIETSILQAMTGQPKFAESKLTNDKKDRVYELRSYEAATERLYKAKVKMFNSGEMDIFEKLNCSPIFYAETIAGANMPNLVYMTTHENMDIRNEHWKQFGADPDWAGMKDLPEYANTVSRNDTRLLYPAEYSDL</sequence>
<gene>
    <name evidence="2" type="ORF">LV83_03861</name>
</gene>
<feature type="domain" description="NIPSNAP" evidence="1">
    <location>
        <begin position="155"/>
        <end position="257"/>
    </location>
</feature>
<dbReference type="OrthoDB" id="192769at2"/>
<dbReference type="Gene3D" id="3.30.70.100">
    <property type="match status" value="2"/>
</dbReference>
<dbReference type="Proteomes" id="UP000249610">
    <property type="component" value="Unassembled WGS sequence"/>
</dbReference>
<dbReference type="SUPFAM" id="SSF54909">
    <property type="entry name" value="Dimeric alpha+beta barrel"/>
    <property type="match status" value="2"/>
</dbReference>
<dbReference type="InterPro" id="IPR011008">
    <property type="entry name" value="Dimeric_a/b-barrel"/>
</dbReference>
<reference evidence="2 3" key="1">
    <citation type="submission" date="2018-06" db="EMBL/GenBank/DDBJ databases">
        <title>Genomic Encyclopedia of Archaeal and Bacterial Type Strains, Phase II (KMG-II): from individual species to whole genera.</title>
        <authorList>
            <person name="Goeker M."/>
        </authorList>
    </citation>
    <scope>NUCLEOTIDE SEQUENCE [LARGE SCALE GENOMIC DNA]</scope>
    <source>
        <strain evidence="2 3">DSM 23446</strain>
    </source>
</reference>
<dbReference type="AlphaFoldDB" id="A0A327NZI6"/>
<keyword evidence="3" id="KW-1185">Reference proteome</keyword>
<comment type="caution">
    <text evidence="2">The sequence shown here is derived from an EMBL/GenBank/DDBJ whole genome shotgun (WGS) entry which is preliminary data.</text>
</comment>
<evidence type="ECO:0000313" key="2">
    <source>
        <dbReference type="EMBL" id="RAI84813.1"/>
    </source>
</evidence>
<name>A0A327NZI6_9BACT</name>
<dbReference type="Pfam" id="PF07978">
    <property type="entry name" value="NIPSNAP"/>
    <property type="match status" value="1"/>
</dbReference>
<evidence type="ECO:0000259" key="1">
    <source>
        <dbReference type="Pfam" id="PF07978"/>
    </source>
</evidence>
<evidence type="ECO:0000313" key="3">
    <source>
        <dbReference type="Proteomes" id="UP000249610"/>
    </source>
</evidence>
<proteinExistence type="predicted"/>
<dbReference type="InterPro" id="IPR012577">
    <property type="entry name" value="NIPSNAP"/>
</dbReference>
<accession>A0A327NZI6</accession>
<protein>
    <submittedName>
        <fullName evidence="2">NIPSNAP protein</fullName>
    </submittedName>
</protein>